<dbReference type="AlphaFoldDB" id="A0A1W2DND0"/>
<keyword evidence="2" id="KW-1185">Reference proteome</keyword>
<reference evidence="1 2" key="1">
    <citation type="submission" date="2017-04" db="EMBL/GenBank/DDBJ databases">
        <authorList>
            <person name="Afonso C.L."/>
            <person name="Miller P.J."/>
            <person name="Scott M.A."/>
            <person name="Spackman E."/>
            <person name="Goraichik I."/>
            <person name="Dimitrov K.M."/>
            <person name="Suarez D.L."/>
            <person name="Swayne D.E."/>
        </authorList>
    </citation>
    <scope>NUCLEOTIDE SEQUENCE [LARGE SCALE GENOMIC DNA]</scope>
    <source>
        <strain evidence="1 2">CGMCC 1.10972</strain>
    </source>
</reference>
<protein>
    <submittedName>
        <fullName evidence="1">Uncharacterized protein</fullName>
    </submittedName>
</protein>
<evidence type="ECO:0000313" key="1">
    <source>
        <dbReference type="EMBL" id="SMC98919.1"/>
    </source>
</evidence>
<evidence type="ECO:0000313" key="2">
    <source>
        <dbReference type="Proteomes" id="UP000192656"/>
    </source>
</evidence>
<name>A0A1W2DND0_9HYPH</name>
<proteinExistence type="predicted"/>
<accession>A0A1W2DND0</accession>
<gene>
    <name evidence="1" type="ORF">SAMN06297251_11666</name>
</gene>
<dbReference type="EMBL" id="FWXR01000016">
    <property type="protein sequence ID" value="SMC98919.1"/>
    <property type="molecule type" value="Genomic_DNA"/>
</dbReference>
<organism evidence="1 2">
    <name type="scientific">Fulvimarina manganoxydans</name>
    <dbReference type="NCBI Taxonomy" id="937218"/>
    <lineage>
        <taxon>Bacteria</taxon>
        <taxon>Pseudomonadati</taxon>
        <taxon>Pseudomonadota</taxon>
        <taxon>Alphaproteobacteria</taxon>
        <taxon>Hyphomicrobiales</taxon>
        <taxon>Aurantimonadaceae</taxon>
        <taxon>Fulvimarina</taxon>
    </lineage>
</organism>
<sequence>MRPVGSAMDPFFLKIGRSIFENALYLARNIGEDSRLRTGFRPKVSALTGTNFCQERSSRRLLPCLAHSAQCDPQGQKNGLVRT</sequence>
<dbReference type="Proteomes" id="UP000192656">
    <property type="component" value="Unassembled WGS sequence"/>
</dbReference>